<dbReference type="EMBL" id="JASCZI010181263">
    <property type="protein sequence ID" value="MED6180311.1"/>
    <property type="molecule type" value="Genomic_DNA"/>
</dbReference>
<keyword evidence="2" id="KW-1185">Reference proteome</keyword>
<gene>
    <name evidence="1" type="ORF">PIB30_009100</name>
</gene>
<evidence type="ECO:0000313" key="2">
    <source>
        <dbReference type="Proteomes" id="UP001341840"/>
    </source>
</evidence>
<sequence length="191" mass="22433">MDLRNRNRRVPCSEWRKWDQIIYRFPLPSNKLGATLARNGVSRVWFVDNANNCVAIRMWCDNKGTSFHADDVRQFRNLSSRNPEVGMQIQYLKSEVLSAEIMTKGLMPLDPFPNLRFYAGRILPLDVQKELFEEFGVRFNDTRQLELEEEYIFGEVEHVRFNNTPTATSSTVKAWEQEATSRAHARYQRIN</sequence>
<organism evidence="1 2">
    <name type="scientific">Stylosanthes scabra</name>
    <dbReference type="NCBI Taxonomy" id="79078"/>
    <lineage>
        <taxon>Eukaryota</taxon>
        <taxon>Viridiplantae</taxon>
        <taxon>Streptophyta</taxon>
        <taxon>Embryophyta</taxon>
        <taxon>Tracheophyta</taxon>
        <taxon>Spermatophyta</taxon>
        <taxon>Magnoliopsida</taxon>
        <taxon>eudicotyledons</taxon>
        <taxon>Gunneridae</taxon>
        <taxon>Pentapetalae</taxon>
        <taxon>rosids</taxon>
        <taxon>fabids</taxon>
        <taxon>Fabales</taxon>
        <taxon>Fabaceae</taxon>
        <taxon>Papilionoideae</taxon>
        <taxon>50 kb inversion clade</taxon>
        <taxon>dalbergioids sensu lato</taxon>
        <taxon>Dalbergieae</taxon>
        <taxon>Pterocarpus clade</taxon>
        <taxon>Stylosanthes</taxon>
    </lineage>
</organism>
<reference evidence="1 2" key="1">
    <citation type="journal article" date="2023" name="Plants (Basel)">
        <title>Bridging the Gap: Combining Genomics and Transcriptomics Approaches to Understand Stylosanthes scabra, an Orphan Legume from the Brazilian Caatinga.</title>
        <authorList>
            <person name="Ferreira-Neto J.R.C."/>
            <person name="da Silva M.D."/>
            <person name="Binneck E."/>
            <person name="de Melo N.F."/>
            <person name="da Silva R.H."/>
            <person name="de Melo A.L.T.M."/>
            <person name="Pandolfi V."/>
            <person name="Bustamante F.O."/>
            <person name="Brasileiro-Vidal A.C."/>
            <person name="Benko-Iseppon A.M."/>
        </authorList>
    </citation>
    <scope>NUCLEOTIDE SEQUENCE [LARGE SCALE GENOMIC DNA]</scope>
    <source>
        <tissue evidence="1">Leaves</tissue>
    </source>
</reference>
<comment type="caution">
    <text evidence="1">The sequence shown here is derived from an EMBL/GenBank/DDBJ whole genome shotgun (WGS) entry which is preliminary data.</text>
</comment>
<proteinExistence type="predicted"/>
<accession>A0ABU6W685</accession>
<evidence type="ECO:0000313" key="1">
    <source>
        <dbReference type="EMBL" id="MED6180311.1"/>
    </source>
</evidence>
<dbReference type="Proteomes" id="UP001341840">
    <property type="component" value="Unassembled WGS sequence"/>
</dbReference>
<name>A0ABU6W685_9FABA</name>
<protein>
    <submittedName>
        <fullName evidence="1">Uncharacterized protein</fullName>
    </submittedName>
</protein>